<gene>
    <name evidence="1" type="ORF">ACFFJK_15950</name>
</gene>
<dbReference type="Proteomes" id="UP001589773">
    <property type="component" value="Unassembled WGS sequence"/>
</dbReference>
<accession>A0ABV6FIP0</accession>
<proteinExistence type="predicted"/>
<evidence type="ECO:0000313" key="2">
    <source>
        <dbReference type="Proteomes" id="UP001589773"/>
    </source>
</evidence>
<reference evidence="1 2" key="1">
    <citation type="submission" date="2024-09" db="EMBL/GenBank/DDBJ databases">
        <authorList>
            <person name="Sun Q."/>
            <person name="Mori K."/>
        </authorList>
    </citation>
    <scope>NUCLEOTIDE SEQUENCE [LARGE SCALE GENOMIC DNA]</scope>
    <source>
        <strain evidence="1 2">CCM 7792</strain>
    </source>
</reference>
<protein>
    <submittedName>
        <fullName evidence="1">Uncharacterized protein</fullName>
    </submittedName>
</protein>
<dbReference type="EMBL" id="JBHLWP010000013">
    <property type="protein sequence ID" value="MFC0253392.1"/>
    <property type="molecule type" value="Genomic_DNA"/>
</dbReference>
<evidence type="ECO:0000313" key="1">
    <source>
        <dbReference type="EMBL" id="MFC0253392.1"/>
    </source>
</evidence>
<keyword evidence="2" id="KW-1185">Reference proteome</keyword>
<name>A0ABV6FIP0_9BURK</name>
<sequence length="122" mass="13330">MARLTTDGSAGSTEDAVRVWRLVFDRFIPLIGPLSTDLVFARTLSLHQNAFPWLPQVAVSPAAERAFALFVRSLDGRAPDELVAANRALLAAYTAEMAYLIGDTLANHFLRSVFLPDGAQKE</sequence>
<dbReference type="RefSeq" id="WP_379680431.1">
    <property type="nucleotide sequence ID" value="NZ_JBHLWP010000013.1"/>
</dbReference>
<organism evidence="1 2">
    <name type="scientific">Massilia consociata</name>
    <dbReference type="NCBI Taxonomy" id="760117"/>
    <lineage>
        <taxon>Bacteria</taxon>
        <taxon>Pseudomonadati</taxon>
        <taxon>Pseudomonadota</taxon>
        <taxon>Betaproteobacteria</taxon>
        <taxon>Burkholderiales</taxon>
        <taxon>Oxalobacteraceae</taxon>
        <taxon>Telluria group</taxon>
        <taxon>Massilia</taxon>
    </lineage>
</organism>
<comment type="caution">
    <text evidence="1">The sequence shown here is derived from an EMBL/GenBank/DDBJ whole genome shotgun (WGS) entry which is preliminary data.</text>
</comment>